<keyword evidence="1" id="KW-0472">Membrane</keyword>
<sequence length="371" mass="39828">MLDASYPAIEPALSNVSPAQKDLATPLWSNVFEVLDQVERGTQEQATEGPRSDAVIDVVSLGLTCGDLREFLFSHAMVVVKDTMPINRYPIEFVLPSHLEQLVAYLRAPITPADVAADLTWLKPSTTLFLEQWLSDTQVQIPTMSDLFGPVPLFVEPVGHSSSASAAEKAWSKRIREMRNDLVDTLRIAPSVSVANEAALRAESAASQAESQAGGAASSTLAAHFEKLATEERASARSWSGLAVGSLVVSAIVALVVLWVGAESNLQWVEQLLHLALTLPFVALTAYASTVASRHRHQAWWAKTTAAQLHTVSPFVLPLNADDRSMVLSQLGVRVFGQAAFNTSEARPETASVLAPVQSLLSRSANTSGPA</sequence>
<organism evidence="2 3">
    <name type="scientific">Rhodococcus ruber</name>
    <dbReference type="NCBI Taxonomy" id="1830"/>
    <lineage>
        <taxon>Bacteria</taxon>
        <taxon>Bacillati</taxon>
        <taxon>Actinomycetota</taxon>
        <taxon>Actinomycetes</taxon>
        <taxon>Mycobacteriales</taxon>
        <taxon>Nocardiaceae</taxon>
        <taxon>Rhodococcus</taxon>
    </lineage>
</organism>
<gene>
    <name evidence="2" type="ORF">O4220_00320</name>
</gene>
<keyword evidence="1" id="KW-1133">Transmembrane helix</keyword>
<feature type="transmembrane region" description="Helical" evidence="1">
    <location>
        <begin position="239"/>
        <end position="260"/>
    </location>
</feature>
<feature type="transmembrane region" description="Helical" evidence="1">
    <location>
        <begin position="272"/>
        <end position="293"/>
    </location>
</feature>
<evidence type="ECO:0008006" key="4">
    <source>
        <dbReference type="Google" id="ProtNLM"/>
    </source>
</evidence>
<proteinExistence type="predicted"/>
<dbReference type="RefSeq" id="WP_269601580.1">
    <property type="nucleotide sequence ID" value="NZ_JAPWIJ010000001.1"/>
</dbReference>
<protein>
    <recommendedName>
        <fullName evidence="4">DUF2207 domain-containing protein</fullName>
    </recommendedName>
</protein>
<reference evidence="2" key="1">
    <citation type="submission" date="2022-12" db="EMBL/GenBank/DDBJ databases">
        <authorList>
            <person name="Krivoruchko A.V."/>
            <person name="Elkin A."/>
        </authorList>
    </citation>
    <scope>NUCLEOTIDE SEQUENCE</scope>
    <source>
        <strain evidence="2">IEGM 1391</strain>
    </source>
</reference>
<dbReference type="Proteomes" id="UP001081071">
    <property type="component" value="Unassembled WGS sequence"/>
</dbReference>
<accession>A0ABT4M8J5</accession>
<evidence type="ECO:0000256" key="1">
    <source>
        <dbReference type="SAM" id="Phobius"/>
    </source>
</evidence>
<evidence type="ECO:0000313" key="3">
    <source>
        <dbReference type="Proteomes" id="UP001081071"/>
    </source>
</evidence>
<keyword evidence="1" id="KW-0812">Transmembrane</keyword>
<name>A0ABT4M8J5_9NOCA</name>
<keyword evidence="3" id="KW-1185">Reference proteome</keyword>
<comment type="caution">
    <text evidence="2">The sequence shown here is derived from an EMBL/GenBank/DDBJ whole genome shotgun (WGS) entry which is preliminary data.</text>
</comment>
<dbReference type="EMBL" id="JAPWIJ010000001">
    <property type="protein sequence ID" value="MCZ4516940.1"/>
    <property type="molecule type" value="Genomic_DNA"/>
</dbReference>
<evidence type="ECO:0000313" key="2">
    <source>
        <dbReference type="EMBL" id="MCZ4516940.1"/>
    </source>
</evidence>